<name>A0A243WE32_9BACT</name>
<dbReference type="Proteomes" id="UP000194873">
    <property type="component" value="Unassembled WGS sequence"/>
</dbReference>
<feature type="transmembrane region" description="Helical" evidence="1">
    <location>
        <begin position="128"/>
        <end position="147"/>
    </location>
</feature>
<dbReference type="Pfam" id="PF13858">
    <property type="entry name" value="DUF4199"/>
    <property type="match status" value="1"/>
</dbReference>
<feature type="transmembrane region" description="Helical" evidence="1">
    <location>
        <begin position="20"/>
        <end position="41"/>
    </location>
</feature>
<evidence type="ECO:0000313" key="3">
    <source>
        <dbReference type="Proteomes" id="UP000194873"/>
    </source>
</evidence>
<keyword evidence="1" id="KW-1133">Transmembrane helix</keyword>
<reference evidence="2 3" key="1">
    <citation type="submission" date="2017-01" db="EMBL/GenBank/DDBJ databases">
        <title>A new Hymenobacter.</title>
        <authorList>
            <person name="Liang Y."/>
            <person name="Feng F."/>
        </authorList>
    </citation>
    <scope>NUCLEOTIDE SEQUENCE [LARGE SCALE GENOMIC DNA]</scope>
    <source>
        <strain evidence="2">MIMBbqt21</strain>
    </source>
</reference>
<sequence length="155" mass="17481">MVWLIVDFVMRVTELSFKFSVYLSAAIVVYIIGAVLAHRFFKQNNNGFMTYKQGLVIVLILSLISGLLSGLFNYIYVNFIDPDYIGRMRTDMEAWLSSLPNVTEAQIDKSLEDLSEEKLTSPLQIGKGLMSSAITGFIIGLIVTAFTKHNRPEFE</sequence>
<dbReference type="AlphaFoldDB" id="A0A243WE32"/>
<dbReference type="InterPro" id="IPR025250">
    <property type="entry name" value="DUF4199"/>
</dbReference>
<proteinExistence type="predicted"/>
<keyword evidence="1" id="KW-0472">Membrane</keyword>
<protein>
    <recommendedName>
        <fullName evidence="4">DUF4199 domain-containing protein</fullName>
    </recommendedName>
</protein>
<evidence type="ECO:0008006" key="4">
    <source>
        <dbReference type="Google" id="ProtNLM"/>
    </source>
</evidence>
<comment type="caution">
    <text evidence="2">The sequence shown here is derived from an EMBL/GenBank/DDBJ whole genome shotgun (WGS) entry which is preliminary data.</text>
</comment>
<feature type="transmembrane region" description="Helical" evidence="1">
    <location>
        <begin position="53"/>
        <end position="76"/>
    </location>
</feature>
<evidence type="ECO:0000313" key="2">
    <source>
        <dbReference type="EMBL" id="OUJ73963.1"/>
    </source>
</evidence>
<evidence type="ECO:0000256" key="1">
    <source>
        <dbReference type="SAM" id="Phobius"/>
    </source>
</evidence>
<accession>A0A243WE32</accession>
<keyword evidence="1" id="KW-0812">Transmembrane</keyword>
<gene>
    <name evidence="2" type="ORF">BXP70_09395</name>
</gene>
<keyword evidence="3" id="KW-1185">Reference proteome</keyword>
<dbReference type="EMBL" id="MTSE01000004">
    <property type="protein sequence ID" value="OUJ73963.1"/>
    <property type="molecule type" value="Genomic_DNA"/>
</dbReference>
<organism evidence="2 3">
    <name type="scientific">Hymenobacter crusticola</name>
    <dbReference type="NCBI Taxonomy" id="1770526"/>
    <lineage>
        <taxon>Bacteria</taxon>
        <taxon>Pseudomonadati</taxon>
        <taxon>Bacteroidota</taxon>
        <taxon>Cytophagia</taxon>
        <taxon>Cytophagales</taxon>
        <taxon>Hymenobacteraceae</taxon>
        <taxon>Hymenobacter</taxon>
    </lineage>
</organism>